<organism evidence="2 3">
    <name type="scientific">Macrophomina phaseolina (strain MS6)</name>
    <name type="common">Charcoal rot fungus</name>
    <dbReference type="NCBI Taxonomy" id="1126212"/>
    <lineage>
        <taxon>Eukaryota</taxon>
        <taxon>Fungi</taxon>
        <taxon>Dikarya</taxon>
        <taxon>Ascomycota</taxon>
        <taxon>Pezizomycotina</taxon>
        <taxon>Dothideomycetes</taxon>
        <taxon>Dothideomycetes incertae sedis</taxon>
        <taxon>Botryosphaeriales</taxon>
        <taxon>Botryosphaeriaceae</taxon>
        <taxon>Macrophomina</taxon>
    </lineage>
</organism>
<protein>
    <recommendedName>
        <fullName evidence="1">Glutamyl-tRNA amidotransferase complex subunit Gta3 domain-containing protein</fullName>
    </recommendedName>
</protein>
<evidence type="ECO:0000313" key="2">
    <source>
        <dbReference type="EMBL" id="EKG11127.1"/>
    </source>
</evidence>
<gene>
    <name evidence="2" type="ORF">MPH_11745</name>
</gene>
<dbReference type="GO" id="GO:0006450">
    <property type="term" value="P:regulation of translational fidelity"/>
    <property type="evidence" value="ECO:0007669"/>
    <property type="project" value="InterPro"/>
</dbReference>
<dbReference type="PANTHER" id="PTHR15004">
    <property type="entry name" value="GLUTAMYL-TRNA(GLN) AMIDOTRANSFERASE SUBUNIT C, MITOCHONDRIAL"/>
    <property type="match status" value="1"/>
</dbReference>
<dbReference type="GO" id="GO:0030956">
    <property type="term" value="C:glutamyl-tRNA(Gln) amidotransferase complex"/>
    <property type="evidence" value="ECO:0007669"/>
    <property type="project" value="TreeGrafter"/>
</dbReference>
<dbReference type="AlphaFoldDB" id="K2RE01"/>
<dbReference type="InterPro" id="IPR036113">
    <property type="entry name" value="Asp/Glu-ADT_sf_sub_c"/>
</dbReference>
<dbReference type="PANTHER" id="PTHR15004:SF0">
    <property type="entry name" value="GLUTAMYL-TRNA(GLN) AMIDOTRANSFERASE SUBUNIT C, MITOCHONDRIAL"/>
    <property type="match status" value="1"/>
</dbReference>
<dbReference type="eggNOG" id="ENOG502SERM">
    <property type="taxonomic scope" value="Eukaryota"/>
</dbReference>
<dbReference type="SUPFAM" id="SSF141000">
    <property type="entry name" value="Glu-tRNAGln amidotransferase C subunit"/>
    <property type="match status" value="1"/>
</dbReference>
<dbReference type="GO" id="GO:0032543">
    <property type="term" value="P:mitochondrial translation"/>
    <property type="evidence" value="ECO:0007669"/>
    <property type="project" value="TreeGrafter"/>
</dbReference>
<feature type="domain" description="Glutamyl-tRNA amidotransferase complex subunit Gta3" evidence="1">
    <location>
        <begin position="71"/>
        <end position="122"/>
    </location>
</feature>
<dbReference type="Proteomes" id="UP000007129">
    <property type="component" value="Unassembled WGS sequence"/>
</dbReference>
<dbReference type="InterPro" id="IPR003837">
    <property type="entry name" value="GatC"/>
</dbReference>
<dbReference type="VEuPathDB" id="FungiDB:MPH_11745"/>
<evidence type="ECO:0000313" key="3">
    <source>
        <dbReference type="Proteomes" id="UP000007129"/>
    </source>
</evidence>
<comment type="caution">
    <text evidence="2">The sequence shown here is derived from an EMBL/GenBank/DDBJ whole genome shotgun (WGS) entry which is preliminary data.</text>
</comment>
<dbReference type="Pfam" id="PF20978">
    <property type="entry name" value="Gta3"/>
    <property type="match status" value="1"/>
</dbReference>
<evidence type="ECO:0000259" key="1">
    <source>
        <dbReference type="Pfam" id="PF20978"/>
    </source>
</evidence>
<dbReference type="GO" id="GO:0070681">
    <property type="term" value="P:glutaminyl-tRNAGln biosynthesis via transamidation"/>
    <property type="evidence" value="ECO:0007669"/>
    <property type="project" value="TreeGrafter"/>
</dbReference>
<reference evidence="2 3" key="1">
    <citation type="journal article" date="2012" name="BMC Genomics">
        <title>Tools to kill: Genome of one of the most destructive plant pathogenic fungi Macrophomina phaseolina.</title>
        <authorList>
            <person name="Islam M.S."/>
            <person name="Haque M.S."/>
            <person name="Islam M.M."/>
            <person name="Emdad E.M."/>
            <person name="Halim A."/>
            <person name="Hossen Q.M.M."/>
            <person name="Hossain M.Z."/>
            <person name="Ahmed B."/>
            <person name="Rahim S."/>
            <person name="Rahman M.S."/>
            <person name="Alam M.M."/>
            <person name="Hou S."/>
            <person name="Wan X."/>
            <person name="Saito J.A."/>
            <person name="Alam M."/>
        </authorList>
    </citation>
    <scope>NUCLEOTIDE SEQUENCE [LARGE SCALE GENOMIC DNA]</scope>
    <source>
        <strain evidence="2 3">MS6</strain>
    </source>
</reference>
<name>K2RE01_MACPH</name>
<dbReference type="InParanoid" id="K2RE01"/>
<accession>K2RE01</accession>
<dbReference type="EMBL" id="AHHD01000498">
    <property type="protein sequence ID" value="EKG11127.1"/>
    <property type="molecule type" value="Genomic_DNA"/>
</dbReference>
<dbReference type="HOGENOM" id="CLU_085810_1_0_1"/>
<sequence length="196" mass="21888">MSRILTAAHSARHVKGLLQRQLRNPAVDRICLRYSSSIVTAEEVESILSKPTWSVKALLPSDAQSADAPIITHAQLRHLLKLSALPEPKDEEEQSKILKTLWSQLHFVRAIQAVDTKGVSPLRAIRDETQAAEEEARISLDSVKEALAQEVVRGKHYKRIQRKEGPVDTKGAEDWDVMGHAERKAGRYFLVDSGKA</sequence>
<proteinExistence type="predicted"/>
<dbReference type="InterPro" id="IPR049545">
    <property type="entry name" value="Gta3_dom"/>
</dbReference>
<dbReference type="GO" id="GO:0005739">
    <property type="term" value="C:mitochondrion"/>
    <property type="evidence" value="ECO:0007669"/>
    <property type="project" value="TreeGrafter"/>
</dbReference>
<dbReference type="OrthoDB" id="5522061at2759"/>